<accession>B5XH94</accession>
<proteinExistence type="predicted"/>
<dbReference type="Proteomes" id="UP000008555">
    <property type="component" value="Chromosome"/>
</dbReference>
<dbReference type="AlphaFoldDB" id="B5XH94"/>
<dbReference type="EMBL" id="CP000733">
    <property type="protein sequence ID" value="ACI23114.1"/>
    <property type="molecule type" value="Genomic_DNA"/>
</dbReference>
<name>B5XH94_COXBN</name>
<sequence>MCQRQERCLSLSRSHSDLHFKLCDPAQMEPRRALARCALRALGPRLRGRRGLGLSF</sequence>
<evidence type="ECO:0000313" key="2">
    <source>
        <dbReference type="Proteomes" id="UP000008555"/>
    </source>
</evidence>
<organism evidence="1 2">
    <name type="scientific">Coxiella burnetii (strain Dugway 5J108-111)</name>
    <dbReference type="NCBI Taxonomy" id="434922"/>
    <lineage>
        <taxon>Bacteria</taxon>
        <taxon>Pseudomonadati</taxon>
        <taxon>Pseudomonadota</taxon>
        <taxon>Gammaproteobacteria</taxon>
        <taxon>Legionellales</taxon>
        <taxon>Coxiellaceae</taxon>
        <taxon>Coxiella</taxon>
    </lineage>
</organism>
<gene>
    <name evidence="1" type="ORF">CBUD_0584a</name>
</gene>
<dbReference type="KEGG" id="cbd:CBUD_0584a"/>
<dbReference type="HOGENOM" id="CLU_3006578_0_0_6"/>
<protein>
    <submittedName>
        <fullName evidence="1">Uncharacterized protein</fullName>
    </submittedName>
</protein>
<reference evidence="1 2" key="1">
    <citation type="journal article" date="2009" name="Infect. Immun.">
        <title>Comparative genomics reveal extensive transposon-mediated genomic plasticity and diversity among potential effector proteins within the genus Coxiella.</title>
        <authorList>
            <person name="Beare P.A."/>
            <person name="Unsworth N."/>
            <person name="Andoh M."/>
            <person name="Voth D.E."/>
            <person name="Omsland A."/>
            <person name="Gilk S.D."/>
            <person name="Williams K.P."/>
            <person name="Sobral B.W."/>
            <person name="Kupko J.J.III."/>
            <person name="Porcella S.F."/>
            <person name="Samuel J.E."/>
            <person name="Heinzen R.A."/>
        </authorList>
    </citation>
    <scope>NUCLEOTIDE SEQUENCE [LARGE SCALE GENOMIC DNA]</scope>
    <source>
        <strain evidence="1 2">Dugway 5J108-111</strain>
    </source>
</reference>
<evidence type="ECO:0000313" key="1">
    <source>
        <dbReference type="EMBL" id="ACI23114.1"/>
    </source>
</evidence>